<gene>
    <name evidence="2" type="primary">LOC113791961</name>
</gene>
<dbReference type="Proteomes" id="UP000515146">
    <property type="component" value="Unplaced"/>
</dbReference>
<reference evidence="2" key="1">
    <citation type="submission" date="2025-08" db="UniProtKB">
        <authorList>
            <consortium name="RefSeq"/>
        </authorList>
    </citation>
    <scope>IDENTIFICATION</scope>
    <source>
        <strain evidence="2">Airmid</strain>
    </source>
</reference>
<dbReference type="InterPro" id="IPR045219">
    <property type="entry name" value="PKAT"/>
</dbReference>
<dbReference type="GeneID" id="113791961"/>
<dbReference type="OMA" id="NMTILIY"/>
<proteinExistence type="predicted"/>
<dbReference type="OrthoDB" id="6500045at2759"/>
<accession>A0A6P6XWQ9</accession>
<dbReference type="PANTHER" id="PTHR11861">
    <property type="entry name" value="MELANOCYTE PROTEIN PMEL 17-RELATED"/>
    <property type="match status" value="1"/>
</dbReference>
<organism evidence="1 2">
    <name type="scientific">Dermatophagoides pteronyssinus</name>
    <name type="common">European house dust mite</name>
    <dbReference type="NCBI Taxonomy" id="6956"/>
    <lineage>
        <taxon>Eukaryota</taxon>
        <taxon>Metazoa</taxon>
        <taxon>Ecdysozoa</taxon>
        <taxon>Arthropoda</taxon>
        <taxon>Chelicerata</taxon>
        <taxon>Arachnida</taxon>
        <taxon>Acari</taxon>
        <taxon>Acariformes</taxon>
        <taxon>Sarcoptiformes</taxon>
        <taxon>Astigmata</taxon>
        <taxon>Psoroptidia</taxon>
        <taxon>Analgoidea</taxon>
        <taxon>Pyroglyphidae</taxon>
        <taxon>Dermatophagoidinae</taxon>
        <taxon>Dermatophagoides</taxon>
    </lineage>
</organism>
<dbReference type="PANTHER" id="PTHR11861:SF8">
    <property type="entry name" value="PKD DOMAIN-CONTAINING PROTEIN"/>
    <property type="match status" value="1"/>
</dbReference>
<dbReference type="RefSeq" id="XP_027197615.1">
    <property type="nucleotide sequence ID" value="XM_027341814.1"/>
</dbReference>
<evidence type="ECO:0000313" key="1">
    <source>
        <dbReference type="Proteomes" id="UP000515146"/>
    </source>
</evidence>
<keyword evidence="1" id="KW-1185">Reference proteome</keyword>
<dbReference type="InParanoid" id="A0A6P6XWQ9"/>
<evidence type="ECO:0000313" key="2">
    <source>
        <dbReference type="RefSeq" id="XP_027197615.1"/>
    </source>
</evidence>
<dbReference type="AlphaFoldDB" id="A0A6P6XWQ9"/>
<sequence length="406" mass="46434">MAFSYHLLLLFFVSIIFYGSVDADEIFVNGDIKTMVDVDSNYNIHLESRNFPISYHFKFIFSIPELNVLDEQFTEFKDIDWQKNFTKTGSYQFNIQVYLYPFNNYIYGWKIAETAVTLEIKDNLNDLISIHAKQNVSSLTTDFVFEINKTVSFSPNIDPQSILVRFADQIKYEWSVEGPDVNKTKFMQKTFDFVFNSSNEYSISLQTSVSFQKNFAGTTSLAIQIKNPITNVSISGNNFVENGSLLHLNITCDGSPKFLLCHDFSSTKSNDSCFNSGKVSSKCDYQIIHYFPQNGTKYVNIGISNDVSLVYRNVKITIYKIGPKPSFAFVIIPLISLLLIIVIVVVGITHFIRQRRRMNATIEVATIENFAIYNDVDLGNDEQPLIGEKTFCRRVKDSFIETLCPK</sequence>
<dbReference type="KEGG" id="dpte:113791961"/>
<dbReference type="GO" id="GO:0005886">
    <property type="term" value="C:plasma membrane"/>
    <property type="evidence" value="ECO:0007669"/>
    <property type="project" value="TreeGrafter"/>
</dbReference>
<protein>
    <submittedName>
        <fullName evidence="2">Uncharacterized protein LOC113791961</fullName>
    </submittedName>
</protein>
<name>A0A6P6XWQ9_DERPT</name>